<sequence>MLGNGEFIGKLKMSWDELLDHGDEPFDLSFPSVRGVHPSLTLKVAVVHACDNQNGALSDSLVDCEIARETDAGHARFAKYATRNRVSHLNHAVRHFQLVLDQCPASHPDYATALTNLAWARLKGYIRNHLQDIDATISLFRDALALRPQRHPDHSLSLYNLTEALNWRHNKKGTAADIREAAQLYHELLPLCPEGTYLCSIAAGENGVDYVIDGCNNLPTDASDEGIHLRRVVLELCPLGHQLRPRALHELAQAVEARFVQHGSIDDIDEVIQFRREAVFLCPEGHADRDGHLNNLADSLVLRFDHQGKPNDLDEAISLNEEALRLRPVGHESRDFSLDNLGRAFIARFNKRGDIDDITQAISLRREALTLCPPGHPHHDATLNNLASALQTRYDKLDVSEDLNEAIDLYRESLRLTRHDHPQRHVILFNLSSALCSRFTQTQENEDVEEAITLCQESLAALSSLHPDRYFSYMWLQVAYLSRYRILHDPADLSLAIENFRLASRHPTRGFPQRIMEAIYWARQAEVYQHESALEAYQMCFELFDSHVMTRSSIISRREAATAFRGQSLSVDAASCAIRSGNLRQAVELAEQGRGQQWSLASRLRTPVEDLESANPKLAHNYLELSKLVSDAAQSSATITDRAAADRAATEYRRLTRRWEAAVAEIRDLRVFSRFLLPPLYEDLQAAARQGPVIILIASQYSCSALIIPMSGDPHHVPLPSVTLADLTNLKDRFTRAIRHALRMNPTELRTDLIVLSRIIWDEIMLPIVNVLEHVLKLKRRSRIWLCPTAAFTSIPLHAANPFQTKADRSGKEPCLEDLYICSYTPTLSALVRSRQLMKKRVPPSFVAIGQGQPGGGKGKALLAVDSELELVHKLVPATAYRTTISGDAATRAGALEALQQNTWVHLACHGKQDPAQPYDSHFVMKDERLTLLDIMERDIPHAEFAFLSACHTAVGDEETPDEVIHLAAGLQFSGFKSVVGTLWEVDDAVAQHVVKAFYTNMFEDLKDGGGGAMDCTKAAWALNRATHAVKTKVPLEQRMVFIHIGV</sequence>
<dbReference type="Proteomes" id="UP000714275">
    <property type="component" value="Unassembled WGS sequence"/>
</dbReference>
<gene>
    <name evidence="2" type="ORF">EV702DRAFT_1033259</name>
</gene>
<organism evidence="2 3">
    <name type="scientific">Suillus placidus</name>
    <dbReference type="NCBI Taxonomy" id="48579"/>
    <lineage>
        <taxon>Eukaryota</taxon>
        <taxon>Fungi</taxon>
        <taxon>Dikarya</taxon>
        <taxon>Basidiomycota</taxon>
        <taxon>Agaricomycotina</taxon>
        <taxon>Agaricomycetes</taxon>
        <taxon>Agaricomycetidae</taxon>
        <taxon>Boletales</taxon>
        <taxon>Suillineae</taxon>
        <taxon>Suillaceae</taxon>
        <taxon>Suillus</taxon>
    </lineage>
</organism>
<dbReference type="EMBL" id="JABBWD010000049">
    <property type="protein sequence ID" value="KAG1773304.1"/>
    <property type="molecule type" value="Genomic_DNA"/>
</dbReference>
<dbReference type="PANTHER" id="PTHR19959:SF119">
    <property type="entry name" value="FUNGAL LIPASE-LIKE DOMAIN-CONTAINING PROTEIN"/>
    <property type="match status" value="1"/>
</dbReference>
<protein>
    <submittedName>
        <fullName evidence="2">CHAT domain-containing protein</fullName>
    </submittedName>
</protein>
<keyword evidence="3" id="KW-1185">Reference proteome</keyword>
<dbReference type="OrthoDB" id="9991317at2759"/>
<accession>A0A9P7CZP6</accession>
<dbReference type="Gene3D" id="1.25.40.10">
    <property type="entry name" value="Tetratricopeptide repeat domain"/>
    <property type="match status" value="3"/>
</dbReference>
<dbReference type="Pfam" id="PF12770">
    <property type="entry name" value="CHAT"/>
    <property type="match status" value="1"/>
</dbReference>
<reference evidence="2" key="1">
    <citation type="journal article" date="2020" name="New Phytol.">
        <title>Comparative genomics reveals dynamic genome evolution in host specialist ectomycorrhizal fungi.</title>
        <authorList>
            <person name="Lofgren L.A."/>
            <person name="Nguyen N.H."/>
            <person name="Vilgalys R."/>
            <person name="Ruytinx J."/>
            <person name="Liao H.L."/>
            <person name="Branco S."/>
            <person name="Kuo A."/>
            <person name="LaButti K."/>
            <person name="Lipzen A."/>
            <person name="Andreopoulos W."/>
            <person name="Pangilinan J."/>
            <person name="Riley R."/>
            <person name="Hundley H."/>
            <person name="Na H."/>
            <person name="Barry K."/>
            <person name="Grigoriev I.V."/>
            <person name="Stajich J.E."/>
            <person name="Kennedy P.G."/>
        </authorList>
    </citation>
    <scope>NUCLEOTIDE SEQUENCE</scope>
    <source>
        <strain evidence="2">DOB743</strain>
    </source>
</reference>
<comment type="caution">
    <text evidence="2">The sequence shown here is derived from an EMBL/GenBank/DDBJ whole genome shotgun (WGS) entry which is preliminary data.</text>
</comment>
<feature type="domain" description="CHAT" evidence="1">
    <location>
        <begin position="776"/>
        <end position="1003"/>
    </location>
</feature>
<evidence type="ECO:0000259" key="1">
    <source>
        <dbReference type="Pfam" id="PF12770"/>
    </source>
</evidence>
<evidence type="ECO:0000313" key="2">
    <source>
        <dbReference type="EMBL" id="KAG1773304.1"/>
    </source>
</evidence>
<dbReference type="InterPro" id="IPR011990">
    <property type="entry name" value="TPR-like_helical_dom_sf"/>
</dbReference>
<dbReference type="InterPro" id="IPR024983">
    <property type="entry name" value="CHAT_dom"/>
</dbReference>
<evidence type="ECO:0000313" key="3">
    <source>
        <dbReference type="Proteomes" id="UP000714275"/>
    </source>
</evidence>
<proteinExistence type="predicted"/>
<name>A0A9P7CZP6_9AGAM</name>
<dbReference type="SUPFAM" id="SSF81901">
    <property type="entry name" value="HCP-like"/>
    <property type="match status" value="2"/>
</dbReference>
<dbReference type="AlphaFoldDB" id="A0A9P7CZP6"/>
<dbReference type="PANTHER" id="PTHR19959">
    <property type="entry name" value="KINESIN LIGHT CHAIN"/>
    <property type="match status" value="1"/>
</dbReference>